<dbReference type="PIRSF" id="PIRSF003092">
    <property type="entry name" value="MinD"/>
    <property type="match status" value="1"/>
</dbReference>
<evidence type="ECO:0000256" key="3">
    <source>
        <dbReference type="ARBA" id="ARBA00022618"/>
    </source>
</evidence>
<dbReference type="InterPro" id="IPR027417">
    <property type="entry name" value="P-loop_NTPase"/>
</dbReference>
<gene>
    <name evidence="11" type="primary">minD</name>
    <name evidence="11" type="ORF">IAB05_03625</name>
</gene>
<dbReference type="SUPFAM" id="SSF52540">
    <property type="entry name" value="P-loop containing nucleoside triphosphate hydrolases"/>
    <property type="match status" value="1"/>
</dbReference>
<keyword evidence="3" id="KW-0132">Cell division</keyword>
<organism evidence="11 12">
    <name type="scientific">Candidatus Stercoripulliclostridium merdigallinarum</name>
    <dbReference type="NCBI Taxonomy" id="2840951"/>
    <lineage>
        <taxon>Bacteria</taxon>
        <taxon>Bacillati</taxon>
        <taxon>Bacillota</taxon>
        <taxon>Clostridia</taxon>
        <taxon>Eubacteriales</taxon>
        <taxon>Candidatus Stercoripulliclostridium</taxon>
    </lineage>
</organism>
<dbReference type="GO" id="GO:0051782">
    <property type="term" value="P:negative regulation of cell division"/>
    <property type="evidence" value="ECO:0007669"/>
    <property type="project" value="TreeGrafter"/>
</dbReference>
<name>A0A9D1MHL9_9FIRM</name>
<evidence type="ECO:0000256" key="8">
    <source>
        <dbReference type="ARBA" id="ARBA00025436"/>
    </source>
</evidence>
<protein>
    <recommendedName>
        <fullName evidence="2">Septum site-determining protein MinD</fullName>
    </recommendedName>
    <alternativeName>
        <fullName evidence="9">Cell division inhibitor MinD</fullName>
    </alternativeName>
</protein>
<dbReference type="InterPro" id="IPR025501">
    <property type="entry name" value="MinD_FleN"/>
</dbReference>
<dbReference type="NCBIfam" id="TIGR01968">
    <property type="entry name" value="minD_bact"/>
    <property type="match status" value="1"/>
</dbReference>
<evidence type="ECO:0000256" key="10">
    <source>
        <dbReference type="PIRSR" id="PIRSR003092-1"/>
    </source>
</evidence>
<dbReference type="AlphaFoldDB" id="A0A9D1MHL9"/>
<evidence type="ECO:0000256" key="7">
    <source>
        <dbReference type="ARBA" id="ARBA00023306"/>
    </source>
</evidence>
<comment type="function">
    <text evidence="8">ATPase required for the correct placement of the division site. Cell division inhibitors MinC and MinD act in concert to form an inhibitor capable of blocking formation of the polar Z ring septums. Rapidly oscillates between the poles of the cell to destabilize FtsZ filaments that have formed before they mature into polar Z rings.</text>
</comment>
<dbReference type="GO" id="GO:0005524">
    <property type="term" value="F:ATP binding"/>
    <property type="evidence" value="ECO:0007669"/>
    <property type="project" value="UniProtKB-KW"/>
</dbReference>
<feature type="binding site" evidence="10">
    <location>
        <begin position="11"/>
        <end position="18"/>
    </location>
    <ligand>
        <name>ATP</name>
        <dbReference type="ChEBI" id="CHEBI:30616"/>
    </ligand>
</feature>
<dbReference type="InterPro" id="IPR033756">
    <property type="entry name" value="YlxH/NBP35"/>
</dbReference>
<evidence type="ECO:0000256" key="4">
    <source>
        <dbReference type="ARBA" id="ARBA00022741"/>
    </source>
</evidence>
<proteinExistence type="inferred from homology"/>
<evidence type="ECO:0000256" key="6">
    <source>
        <dbReference type="ARBA" id="ARBA00023210"/>
    </source>
</evidence>
<dbReference type="GO" id="GO:0000917">
    <property type="term" value="P:division septum assembly"/>
    <property type="evidence" value="ECO:0007669"/>
    <property type="project" value="UniProtKB-KW"/>
</dbReference>
<keyword evidence="6" id="KW-0717">Septation</keyword>
<dbReference type="GO" id="GO:0009898">
    <property type="term" value="C:cytoplasmic side of plasma membrane"/>
    <property type="evidence" value="ECO:0007669"/>
    <property type="project" value="TreeGrafter"/>
</dbReference>
<dbReference type="GO" id="GO:0005829">
    <property type="term" value="C:cytosol"/>
    <property type="evidence" value="ECO:0007669"/>
    <property type="project" value="TreeGrafter"/>
</dbReference>
<comment type="similarity">
    <text evidence="1">Belongs to the ParA family. MinD subfamily.</text>
</comment>
<keyword evidence="7" id="KW-0131">Cell cycle</keyword>
<keyword evidence="5 10" id="KW-0067">ATP-binding</keyword>
<evidence type="ECO:0000256" key="9">
    <source>
        <dbReference type="ARBA" id="ARBA00032845"/>
    </source>
</evidence>
<dbReference type="Gene3D" id="3.40.50.300">
    <property type="entry name" value="P-loop containing nucleotide triphosphate hydrolases"/>
    <property type="match status" value="1"/>
</dbReference>
<reference evidence="11" key="2">
    <citation type="journal article" date="2021" name="PeerJ">
        <title>Extensive microbial diversity within the chicken gut microbiome revealed by metagenomics and culture.</title>
        <authorList>
            <person name="Gilroy R."/>
            <person name="Ravi A."/>
            <person name="Getino M."/>
            <person name="Pursley I."/>
            <person name="Horton D.L."/>
            <person name="Alikhan N.F."/>
            <person name="Baker D."/>
            <person name="Gharbi K."/>
            <person name="Hall N."/>
            <person name="Watson M."/>
            <person name="Adriaenssens E.M."/>
            <person name="Foster-Nyarko E."/>
            <person name="Jarju S."/>
            <person name="Secka A."/>
            <person name="Antonio M."/>
            <person name="Oren A."/>
            <person name="Chaudhuri R.R."/>
            <person name="La Ragione R."/>
            <person name="Hildebrand F."/>
            <person name="Pallen M.J."/>
        </authorList>
    </citation>
    <scope>NUCLEOTIDE SEQUENCE</scope>
    <source>
        <strain evidence="11">18911</strain>
    </source>
</reference>
<evidence type="ECO:0000256" key="1">
    <source>
        <dbReference type="ARBA" id="ARBA00010257"/>
    </source>
</evidence>
<dbReference type="EMBL" id="DVNF01000107">
    <property type="protein sequence ID" value="HIU60467.1"/>
    <property type="molecule type" value="Genomic_DNA"/>
</dbReference>
<dbReference type="InterPro" id="IPR050625">
    <property type="entry name" value="ParA/MinD_ATPase"/>
</dbReference>
<evidence type="ECO:0000256" key="2">
    <source>
        <dbReference type="ARBA" id="ARBA00016887"/>
    </source>
</evidence>
<dbReference type="PANTHER" id="PTHR43384:SF6">
    <property type="entry name" value="SEPTUM SITE-DETERMINING PROTEIN MIND HOMOLOG, CHLOROPLASTIC"/>
    <property type="match status" value="1"/>
</dbReference>
<dbReference type="GO" id="GO:0016887">
    <property type="term" value="F:ATP hydrolysis activity"/>
    <property type="evidence" value="ECO:0007669"/>
    <property type="project" value="InterPro"/>
</dbReference>
<accession>A0A9D1MHL9</accession>
<reference evidence="11" key="1">
    <citation type="submission" date="2020-10" db="EMBL/GenBank/DDBJ databases">
        <authorList>
            <person name="Gilroy R."/>
        </authorList>
    </citation>
    <scope>NUCLEOTIDE SEQUENCE</scope>
    <source>
        <strain evidence="11">18911</strain>
    </source>
</reference>
<dbReference type="Proteomes" id="UP000824094">
    <property type="component" value="Unassembled WGS sequence"/>
</dbReference>
<evidence type="ECO:0000313" key="11">
    <source>
        <dbReference type="EMBL" id="HIU60467.1"/>
    </source>
</evidence>
<evidence type="ECO:0000256" key="5">
    <source>
        <dbReference type="ARBA" id="ARBA00022840"/>
    </source>
</evidence>
<comment type="caution">
    <text evidence="11">The sequence shown here is derived from an EMBL/GenBank/DDBJ whole genome shotgun (WGS) entry which is preliminary data.</text>
</comment>
<dbReference type="InterPro" id="IPR010223">
    <property type="entry name" value="MinD"/>
</dbReference>
<dbReference type="PANTHER" id="PTHR43384">
    <property type="entry name" value="SEPTUM SITE-DETERMINING PROTEIN MIND HOMOLOG, CHLOROPLASTIC-RELATED"/>
    <property type="match status" value="1"/>
</dbReference>
<evidence type="ECO:0000313" key="12">
    <source>
        <dbReference type="Proteomes" id="UP000824094"/>
    </source>
</evidence>
<keyword evidence="4 10" id="KW-0547">Nucleotide-binding</keyword>
<dbReference type="Pfam" id="PF10609">
    <property type="entry name" value="ParA"/>
    <property type="match status" value="1"/>
</dbReference>
<sequence>MARVIAVVSGKGGVGKTTVTANLGIVLGATGYKVTLIDADVGLNNLDIALGLEDRVVYDIFDVIAGRVLPEEALIKSEEYPGIGLLPSVKGSDGIKAAAFQAITEIYAKDADYVLIDAPAGVEAGFHRAVSAAKEVIIVTTPNLSAVKDADRTLETLSVYDAEVCGLVVNRVIPERVQRGEAVSGERIAELMRLKLLGELPESDEISINSLFSAHSQSGQAYFRLAEAVVSGKEAYRVGERKRGFSLFGRRRR</sequence>